<keyword evidence="2" id="KW-1185">Reference proteome</keyword>
<feature type="non-terminal residue" evidence="1">
    <location>
        <position position="68"/>
    </location>
</feature>
<organism evidence="1 2">
    <name type="scientific">Plakobranchus ocellatus</name>
    <dbReference type="NCBI Taxonomy" id="259542"/>
    <lineage>
        <taxon>Eukaryota</taxon>
        <taxon>Metazoa</taxon>
        <taxon>Spiralia</taxon>
        <taxon>Lophotrochozoa</taxon>
        <taxon>Mollusca</taxon>
        <taxon>Gastropoda</taxon>
        <taxon>Heterobranchia</taxon>
        <taxon>Euthyneura</taxon>
        <taxon>Panpulmonata</taxon>
        <taxon>Sacoglossa</taxon>
        <taxon>Placobranchoidea</taxon>
        <taxon>Plakobranchidae</taxon>
        <taxon>Plakobranchus</taxon>
    </lineage>
</organism>
<evidence type="ECO:0000313" key="1">
    <source>
        <dbReference type="EMBL" id="GFN95503.1"/>
    </source>
</evidence>
<comment type="caution">
    <text evidence="1">The sequence shown here is derived from an EMBL/GenBank/DDBJ whole genome shotgun (WGS) entry which is preliminary data.</text>
</comment>
<protein>
    <submittedName>
        <fullName evidence="1">Uncharacterized protein</fullName>
    </submittedName>
</protein>
<proteinExistence type="predicted"/>
<gene>
    <name evidence="1" type="ORF">PoB_002200900</name>
</gene>
<dbReference type="AlphaFoldDB" id="A0AAV3ZJK0"/>
<evidence type="ECO:0000313" key="2">
    <source>
        <dbReference type="Proteomes" id="UP000735302"/>
    </source>
</evidence>
<name>A0AAV3ZJK0_9GAST</name>
<sequence length="68" mass="7326">MGLGRVGGTKASESVSRSSRIFPLRVCVRCHHQRSDPMRASKPDIILFWAIDAVGPKAGDSLAFSEGL</sequence>
<reference evidence="1 2" key="1">
    <citation type="journal article" date="2021" name="Elife">
        <title>Chloroplast acquisition without the gene transfer in kleptoplastic sea slugs, Plakobranchus ocellatus.</title>
        <authorList>
            <person name="Maeda T."/>
            <person name="Takahashi S."/>
            <person name="Yoshida T."/>
            <person name="Shimamura S."/>
            <person name="Takaki Y."/>
            <person name="Nagai Y."/>
            <person name="Toyoda A."/>
            <person name="Suzuki Y."/>
            <person name="Arimoto A."/>
            <person name="Ishii H."/>
            <person name="Satoh N."/>
            <person name="Nishiyama T."/>
            <person name="Hasebe M."/>
            <person name="Maruyama T."/>
            <person name="Minagawa J."/>
            <person name="Obokata J."/>
            <person name="Shigenobu S."/>
        </authorList>
    </citation>
    <scope>NUCLEOTIDE SEQUENCE [LARGE SCALE GENOMIC DNA]</scope>
</reference>
<dbReference type="Proteomes" id="UP000735302">
    <property type="component" value="Unassembled WGS sequence"/>
</dbReference>
<accession>A0AAV3ZJK0</accession>
<dbReference type="EMBL" id="BLXT01002514">
    <property type="protein sequence ID" value="GFN95503.1"/>
    <property type="molecule type" value="Genomic_DNA"/>
</dbReference>